<dbReference type="AlphaFoldDB" id="A0A3M6RKI1"/>
<name>A0A3M6RKI1_9BURK</name>
<sequence length="137" mass="14875">MRLRPSPFRPVTAALAALALGTAATPLAQAQPLASAPASPACTAATCTLQDFEAVRDATETLYGDVLLVLSAHERPALRNDQNEWRRTARQHCQQAAPAGPDLYAPQASAHHACMIEQHALRRQALRQWLMHGYSVE</sequence>
<dbReference type="Pfam" id="PF07007">
    <property type="entry name" value="LprI"/>
    <property type="match status" value="1"/>
</dbReference>
<accession>A0A3M6RKI1</accession>
<feature type="chain" id="PRO_5018318575" evidence="1">
    <location>
        <begin position="31"/>
        <end position="137"/>
    </location>
</feature>
<proteinExistence type="predicted"/>
<keyword evidence="1" id="KW-0732">Signal</keyword>
<evidence type="ECO:0000313" key="3">
    <source>
        <dbReference type="EMBL" id="RMX15957.1"/>
    </source>
</evidence>
<dbReference type="RefSeq" id="WP_122244491.1">
    <property type="nucleotide sequence ID" value="NZ_RDQJ01000005.1"/>
</dbReference>
<evidence type="ECO:0000259" key="2">
    <source>
        <dbReference type="Pfam" id="PF07007"/>
    </source>
</evidence>
<dbReference type="EMBL" id="RDQJ01000005">
    <property type="protein sequence ID" value="RMX15957.1"/>
    <property type="molecule type" value="Genomic_DNA"/>
</dbReference>
<dbReference type="OrthoDB" id="7340239at2"/>
<organism evidence="3 4">
    <name type="scientific">Vandammella animalimorsus</name>
    <dbReference type="NCBI Taxonomy" id="2029117"/>
    <lineage>
        <taxon>Bacteria</taxon>
        <taxon>Pseudomonadati</taxon>
        <taxon>Pseudomonadota</taxon>
        <taxon>Betaproteobacteria</taxon>
        <taxon>Burkholderiales</taxon>
        <taxon>Comamonadaceae</taxon>
        <taxon>Vandammella</taxon>
    </lineage>
</organism>
<comment type="caution">
    <text evidence="3">The sequence shown here is derived from an EMBL/GenBank/DDBJ whole genome shotgun (WGS) entry which is preliminary data.</text>
</comment>
<feature type="domain" description="Lysozyme inhibitor LprI-like N-terminal" evidence="2">
    <location>
        <begin position="44"/>
        <end position="126"/>
    </location>
</feature>
<dbReference type="Proteomes" id="UP000275180">
    <property type="component" value="Unassembled WGS sequence"/>
</dbReference>
<evidence type="ECO:0000256" key="1">
    <source>
        <dbReference type="SAM" id="SignalP"/>
    </source>
</evidence>
<dbReference type="InterPro" id="IPR009739">
    <property type="entry name" value="LprI-like_N"/>
</dbReference>
<reference evidence="3 4" key="1">
    <citation type="submission" date="2018-10" db="EMBL/GenBank/DDBJ databases">
        <title>Comamonadaceae CDC group NO-1 genome sequencing and assembly.</title>
        <authorList>
            <person name="Bernier A.-M."/>
            <person name="Bernard K."/>
        </authorList>
    </citation>
    <scope>NUCLEOTIDE SEQUENCE [LARGE SCALE GENOMIC DNA]</scope>
    <source>
        <strain evidence="3 4">NML180582</strain>
    </source>
</reference>
<protein>
    <submittedName>
        <fullName evidence="3">DUF1311 domain-containing protein</fullName>
    </submittedName>
</protein>
<gene>
    <name evidence="3" type="ORF">EBQ34_05150</name>
</gene>
<feature type="signal peptide" evidence="1">
    <location>
        <begin position="1"/>
        <end position="30"/>
    </location>
</feature>
<evidence type="ECO:0000313" key="4">
    <source>
        <dbReference type="Proteomes" id="UP000275180"/>
    </source>
</evidence>